<reference evidence="1 2" key="1">
    <citation type="submission" date="2018-05" db="EMBL/GenBank/DDBJ databases">
        <title>Evolution of GPA BGCs.</title>
        <authorList>
            <person name="Waglechner N."/>
            <person name="Wright G.D."/>
        </authorList>
    </citation>
    <scope>NUCLEOTIDE SEQUENCE [LARGE SCALE GENOMIC DNA]</scope>
    <source>
        <strain evidence="1 2">DSM 5908</strain>
    </source>
</reference>
<dbReference type="AlphaFoldDB" id="A0A428X0I5"/>
<sequence>MKHLRQPSVHEELAAAATSSVLHPAYRSRFGWVSGHSVFAMAFSLIGDEPRAAAHFRALDGRASEIPWTYLPDPVAELERRRARALAKG</sequence>
<organism evidence="1 2">
    <name type="scientific">Amycolatopsis balhimycina DSM 5908</name>
    <dbReference type="NCBI Taxonomy" id="1081091"/>
    <lineage>
        <taxon>Bacteria</taxon>
        <taxon>Bacillati</taxon>
        <taxon>Actinomycetota</taxon>
        <taxon>Actinomycetes</taxon>
        <taxon>Pseudonocardiales</taxon>
        <taxon>Pseudonocardiaceae</taxon>
        <taxon>Amycolatopsis</taxon>
    </lineage>
</organism>
<keyword evidence="2" id="KW-1185">Reference proteome</keyword>
<protein>
    <submittedName>
        <fullName evidence="1">Uncharacterized protein</fullName>
    </submittedName>
</protein>
<evidence type="ECO:0000313" key="1">
    <source>
        <dbReference type="EMBL" id="RSM48863.1"/>
    </source>
</evidence>
<name>A0A428X0I5_AMYBA</name>
<dbReference type="EMBL" id="QHHU01000005">
    <property type="protein sequence ID" value="RSM48863.1"/>
    <property type="molecule type" value="Genomic_DNA"/>
</dbReference>
<comment type="caution">
    <text evidence="1">The sequence shown here is derived from an EMBL/GenBank/DDBJ whole genome shotgun (WGS) entry which is preliminary data.</text>
</comment>
<gene>
    <name evidence="1" type="ORF">DMA12_05500</name>
</gene>
<dbReference type="Proteomes" id="UP000286716">
    <property type="component" value="Unassembled WGS sequence"/>
</dbReference>
<accession>A0A428X0I5</accession>
<proteinExistence type="predicted"/>
<evidence type="ECO:0000313" key="2">
    <source>
        <dbReference type="Proteomes" id="UP000286716"/>
    </source>
</evidence>